<dbReference type="AlphaFoldDB" id="A0A1R2C2B7"/>
<evidence type="ECO:0000313" key="2">
    <source>
        <dbReference type="EMBL" id="OMJ83136.1"/>
    </source>
</evidence>
<sequence length="116" mass="13503">MDILHLRKNPMKLNPLLPLSPRPLGQLPLPFISTPKNRPRSSGIRKTTEPESTKKDTKTLPVETRLKKQFVIKSSKEKRTPEKRAFTPSKQDLQTLFRKVDQEEEKDFLDLIDNLK</sequence>
<feature type="compositionally biased region" description="Basic and acidic residues" evidence="1">
    <location>
        <begin position="74"/>
        <end position="85"/>
    </location>
</feature>
<dbReference type="Proteomes" id="UP000187209">
    <property type="component" value="Unassembled WGS sequence"/>
</dbReference>
<feature type="compositionally biased region" description="Basic and acidic residues" evidence="1">
    <location>
        <begin position="46"/>
        <end position="58"/>
    </location>
</feature>
<evidence type="ECO:0000313" key="3">
    <source>
        <dbReference type="Proteomes" id="UP000187209"/>
    </source>
</evidence>
<dbReference type="EMBL" id="MPUH01000314">
    <property type="protein sequence ID" value="OMJ83136.1"/>
    <property type="molecule type" value="Genomic_DNA"/>
</dbReference>
<evidence type="ECO:0000256" key="1">
    <source>
        <dbReference type="SAM" id="MobiDB-lite"/>
    </source>
</evidence>
<comment type="caution">
    <text evidence="2">The sequence shown here is derived from an EMBL/GenBank/DDBJ whole genome shotgun (WGS) entry which is preliminary data.</text>
</comment>
<protein>
    <submittedName>
        <fullName evidence="2">Uncharacterized protein</fullName>
    </submittedName>
</protein>
<organism evidence="2 3">
    <name type="scientific">Stentor coeruleus</name>
    <dbReference type="NCBI Taxonomy" id="5963"/>
    <lineage>
        <taxon>Eukaryota</taxon>
        <taxon>Sar</taxon>
        <taxon>Alveolata</taxon>
        <taxon>Ciliophora</taxon>
        <taxon>Postciliodesmatophora</taxon>
        <taxon>Heterotrichea</taxon>
        <taxon>Heterotrichida</taxon>
        <taxon>Stentoridae</taxon>
        <taxon>Stentor</taxon>
    </lineage>
</organism>
<feature type="region of interest" description="Disordered" evidence="1">
    <location>
        <begin position="27"/>
        <end position="89"/>
    </location>
</feature>
<reference evidence="2 3" key="1">
    <citation type="submission" date="2016-11" db="EMBL/GenBank/DDBJ databases">
        <title>The macronuclear genome of Stentor coeruleus: a giant cell with tiny introns.</title>
        <authorList>
            <person name="Slabodnick M."/>
            <person name="Ruby J.G."/>
            <person name="Reiff S.B."/>
            <person name="Swart E.C."/>
            <person name="Gosai S."/>
            <person name="Prabakaran S."/>
            <person name="Witkowska E."/>
            <person name="Larue G.E."/>
            <person name="Fisher S."/>
            <person name="Freeman R.M."/>
            <person name="Gunawardena J."/>
            <person name="Chu W."/>
            <person name="Stover N.A."/>
            <person name="Gregory B.D."/>
            <person name="Nowacki M."/>
            <person name="Derisi J."/>
            <person name="Roy S.W."/>
            <person name="Marshall W.F."/>
            <person name="Sood P."/>
        </authorList>
    </citation>
    <scope>NUCLEOTIDE SEQUENCE [LARGE SCALE GENOMIC DNA]</scope>
    <source>
        <strain evidence="2">WM001</strain>
    </source>
</reference>
<name>A0A1R2C2B7_9CILI</name>
<accession>A0A1R2C2B7</accession>
<keyword evidence="3" id="KW-1185">Reference proteome</keyword>
<gene>
    <name evidence="2" type="ORF">SteCoe_15989</name>
</gene>
<proteinExistence type="predicted"/>